<dbReference type="SUPFAM" id="SSF158855">
    <property type="entry name" value="Lipase chaperone-like"/>
    <property type="match status" value="1"/>
</dbReference>
<evidence type="ECO:0000256" key="7">
    <source>
        <dbReference type="ARBA" id="ARBA00022692"/>
    </source>
</evidence>
<comment type="caution">
    <text evidence="17">The sequence shown here is derived from an EMBL/GenBank/DDBJ whole genome shotgun (WGS) entry which is preliminary data.</text>
</comment>
<dbReference type="Proteomes" id="UP001139971">
    <property type="component" value="Unassembled WGS sequence"/>
</dbReference>
<feature type="region of interest" description="Disordered" evidence="16">
    <location>
        <begin position="34"/>
        <end position="78"/>
    </location>
</feature>
<comment type="similarity">
    <text evidence="3">Belongs to the lipase chaperone family.</text>
</comment>
<evidence type="ECO:0000256" key="2">
    <source>
        <dbReference type="ARBA" id="ARBA00004383"/>
    </source>
</evidence>
<evidence type="ECO:0000256" key="11">
    <source>
        <dbReference type="ARBA" id="ARBA00023136"/>
    </source>
</evidence>
<evidence type="ECO:0000256" key="6">
    <source>
        <dbReference type="ARBA" id="ARBA00022519"/>
    </source>
</evidence>
<evidence type="ECO:0000313" key="17">
    <source>
        <dbReference type="EMBL" id="MDC8011360.1"/>
    </source>
</evidence>
<dbReference type="GO" id="GO:0016042">
    <property type="term" value="P:lipid catabolic process"/>
    <property type="evidence" value="ECO:0007669"/>
    <property type="project" value="UniProtKB-KW"/>
</dbReference>
<evidence type="ECO:0000256" key="13">
    <source>
        <dbReference type="ARBA" id="ARBA00030948"/>
    </source>
</evidence>
<keyword evidence="6" id="KW-0997">Cell inner membrane</keyword>
<evidence type="ECO:0000256" key="1">
    <source>
        <dbReference type="ARBA" id="ARBA00003280"/>
    </source>
</evidence>
<evidence type="ECO:0000256" key="4">
    <source>
        <dbReference type="ARBA" id="ARBA00019692"/>
    </source>
</evidence>
<keyword evidence="8" id="KW-0442">Lipid degradation</keyword>
<dbReference type="InterPro" id="IPR004961">
    <property type="entry name" value="Lipase_chaperone"/>
</dbReference>
<keyword evidence="18" id="KW-1185">Reference proteome</keyword>
<proteinExistence type="inferred from homology"/>
<organism evidence="17 18">
    <name type="scientific">Tahibacter soli</name>
    <dbReference type="NCBI Taxonomy" id="2983605"/>
    <lineage>
        <taxon>Bacteria</taxon>
        <taxon>Pseudomonadati</taxon>
        <taxon>Pseudomonadota</taxon>
        <taxon>Gammaproteobacteria</taxon>
        <taxon>Lysobacterales</taxon>
        <taxon>Rhodanobacteraceae</taxon>
        <taxon>Tahibacter</taxon>
    </lineage>
</organism>
<evidence type="ECO:0000313" key="18">
    <source>
        <dbReference type="Proteomes" id="UP001139971"/>
    </source>
</evidence>
<evidence type="ECO:0000256" key="16">
    <source>
        <dbReference type="SAM" id="MobiDB-lite"/>
    </source>
</evidence>
<name>A0A9X3YHW2_9GAMM</name>
<evidence type="ECO:0000256" key="12">
    <source>
        <dbReference type="ARBA" id="ARBA00023186"/>
    </source>
</evidence>
<evidence type="ECO:0000256" key="3">
    <source>
        <dbReference type="ARBA" id="ARBA00010358"/>
    </source>
</evidence>
<dbReference type="Pfam" id="PF03280">
    <property type="entry name" value="Lipase_chap"/>
    <property type="match status" value="1"/>
</dbReference>
<dbReference type="EMBL" id="JAOVZO020000001">
    <property type="protein sequence ID" value="MDC8011360.1"/>
    <property type="molecule type" value="Genomic_DNA"/>
</dbReference>
<dbReference type="AlphaFoldDB" id="A0A9X3YHW2"/>
<protein>
    <recommendedName>
        <fullName evidence="4">Lipase chaperone</fullName>
    </recommendedName>
    <alternativeName>
        <fullName evidence="15">Lipase foldase</fullName>
    </alternativeName>
    <alternativeName>
        <fullName evidence="13">Lipase helper protein</fullName>
    </alternativeName>
    <alternativeName>
        <fullName evidence="14">Lipase modulator</fullName>
    </alternativeName>
</protein>
<dbReference type="GO" id="GO:0005886">
    <property type="term" value="C:plasma membrane"/>
    <property type="evidence" value="ECO:0007669"/>
    <property type="project" value="UniProtKB-SubCell"/>
</dbReference>
<comment type="subcellular location">
    <subcellularLocation>
        <location evidence="2">Cell inner membrane</location>
        <topology evidence="2">Single-pass membrane protein</topology>
        <orientation evidence="2">Periplasmic side</orientation>
    </subcellularLocation>
</comment>
<comment type="function">
    <text evidence="1">May be involved in the folding of the extracellular lipase during its passage through the periplasm.</text>
</comment>
<gene>
    <name evidence="17" type="ORF">OD750_002235</name>
</gene>
<sequence length="333" mass="36211">MKHSRTVAFAALVALALGAAWVWRVQRPAAATPAAAPPAAGAGSNAAPSSERLSGTAATRVPEAPPRDSLRGTDVDGAIRLDANGDPIADRELRRVFDYFLERLGERSPDAIRASLVAWLAQASGLPARAQTRVLELFDAYVDAEREAVALAASGDLQNDLARRAALRRERLGAAVADAWFGADERYADFTLRRLALERDTSLDMAERLARREVLESDLDPAHAESLRESTEFQHATAQTARLDALDADAAQRHAERAAEWGEDAAQRLAQLDTQRAQWRQRLQDYAHERAAIANDASLTAAARDARIEALLASRFDEAERRRVLALAEAGLL</sequence>
<keyword evidence="12" id="KW-0143">Chaperone</keyword>
<accession>A0A9X3YHW2</accession>
<evidence type="ECO:0000256" key="9">
    <source>
        <dbReference type="ARBA" id="ARBA00022989"/>
    </source>
</evidence>
<keyword evidence="5" id="KW-1003">Cell membrane</keyword>
<evidence type="ECO:0000256" key="14">
    <source>
        <dbReference type="ARBA" id="ARBA00031542"/>
    </source>
</evidence>
<evidence type="ECO:0000256" key="5">
    <source>
        <dbReference type="ARBA" id="ARBA00022475"/>
    </source>
</evidence>
<dbReference type="GO" id="GO:0051082">
    <property type="term" value="F:unfolded protein binding"/>
    <property type="evidence" value="ECO:0007669"/>
    <property type="project" value="InterPro"/>
</dbReference>
<evidence type="ECO:0000256" key="8">
    <source>
        <dbReference type="ARBA" id="ARBA00022963"/>
    </source>
</evidence>
<keyword evidence="11" id="KW-0472">Membrane</keyword>
<evidence type="ECO:0000256" key="15">
    <source>
        <dbReference type="ARBA" id="ARBA00033028"/>
    </source>
</evidence>
<keyword evidence="10" id="KW-0443">Lipid metabolism</keyword>
<dbReference type="GO" id="GO:0006457">
    <property type="term" value="P:protein folding"/>
    <property type="evidence" value="ECO:0007669"/>
    <property type="project" value="InterPro"/>
</dbReference>
<feature type="compositionally biased region" description="Basic and acidic residues" evidence="16">
    <location>
        <begin position="65"/>
        <end position="78"/>
    </location>
</feature>
<keyword evidence="7" id="KW-0812">Transmembrane</keyword>
<evidence type="ECO:0000256" key="10">
    <source>
        <dbReference type="ARBA" id="ARBA00023098"/>
    </source>
</evidence>
<feature type="compositionally biased region" description="Low complexity" evidence="16">
    <location>
        <begin position="34"/>
        <end position="50"/>
    </location>
</feature>
<keyword evidence="9" id="KW-1133">Transmembrane helix</keyword>
<reference evidence="17" key="1">
    <citation type="submission" date="2023-02" db="EMBL/GenBank/DDBJ databases">
        <title>Tahibacter soli sp. nov. isolated from soil.</title>
        <authorList>
            <person name="Baek J.H."/>
            <person name="Lee J.K."/>
            <person name="Choi D.G."/>
            <person name="Jeon C.O."/>
        </authorList>
    </citation>
    <scope>NUCLEOTIDE SEQUENCE</scope>
    <source>
        <strain evidence="17">BL</strain>
    </source>
</reference>
<dbReference type="RefSeq" id="WP_263543621.1">
    <property type="nucleotide sequence ID" value="NZ_JAOVZO020000001.1"/>
</dbReference>